<dbReference type="STRING" id="45354.A0A1L0DI02"/>
<name>A0A1L0DI02_9ASCO</name>
<dbReference type="OrthoDB" id="5431245at2759"/>
<evidence type="ECO:0000256" key="1">
    <source>
        <dbReference type="SAM" id="MobiDB-lite"/>
    </source>
</evidence>
<evidence type="ECO:0000313" key="4">
    <source>
        <dbReference type="Proteomes" id="UP000182259"/>
    </source>
</evidence>
<dbReference type="EMBL" id="LT635767">
    <property type="protein sequence ID" value="SGZ56156.1"/>
    <property type="molecule type" value="Genomic_DNA"/>
</dbReference>
<sequence>MSFAESYVLASKVRSKLTKEAANPKTSLRSLVLQANMLDNLMDHIAEQAEKKKASKVSFAVPEKPTPVTISRGRGPLVTEYELESDSDSDSDFDSDSDYDSGSESEDYEFGQFAESDEEDDYYYSSDEEDTDVVQSSVALASVKNYKKLPVIDLSGGHDLLVIFEEQEDGLPELSRSTSDSESEDEVDMPNYSISTKANAHKITSEELFKSHGHLEVEDPHRHQRHNAIYSMEHVF</sequence>
<dbReference type="Proteomes" id="UP000182334">
    <property type="component" value="Chromosome V"/>
</dbReference>
<proteinExistence type="predicted"/>
<accession>A0A1L0DI02</accession>
<protein>
    <submittedName>
        <fullName evidence="2">CIC11C00000003578</fullName>
    </submittedName>
    <submittedName>
        <fullName evidence="3">CIC11C00000005134</fullName>
    </submittedName>
</protein>
<dbReference type="PANTHER" id="PTHR36826">
    <property type="entry name" value="PROTEIN ECM13"/>
    <property type="match status" value="1"/>
</dbReference>
<dbReference type="InterPro" id="IPR037738">
    <property type="entry name" value="Ecm13-like"/>
</dbReference>
<dbReference type="EMBL" id="LT635760">
    <property type="protein sequence ID" value="SGZ56157.1"/>
    <property type="molecule type" value="Genomic_DNA"/>
</dbReference>
<gene>
    <name evidence="2" type="ORF">SAMEA4029009_CIC11G00000003578</name>
    <name evidence="3" type="ORF">SAMEA4029010_CIC11G00000005134</name>
</gene>
<feature type="region of interest" description="Disordered" evidence="1">
    <location>
        <begin position="82"/>
        <end position="128"/>
    </location>
</feature>
<dbReference type="Proteomes" id="UP000182259">
    <property type="component" value="Chromosome IV"/>
</dbReference>
<reference evidence="4 5" key="1">
    <citation type="submission" date="2016-10" db="EMBL/GenBank/DDBJ databases">
        <authorList>
            <person name="de Groot N.N."/>
        </authorList>
    </citation>
    <scope>NUCLEOTIDE SEQUENCE [LARGE SCALE GENOMIC DNA]</scope>
    <source>
        <strain evidence="3 5">CBS 141442</strain>
        <strain evidence="2 4">PYCC 4715</strain>
    </source>
</reference>
<dbReference type="AlphaFoldDB" id="A0A1L0DI02"/>
<evidence type="ECO:0000313" key="5">
    <source>
        <dbReference type="Proteomes" id="UP000182334"/>
    </source>
</evidence>
<dbReference type="PANTHER" id="PTHR36826:SF1">
    <property type="entry name" value="PROTEIN ECM13"/>
    <property type="match status" value="1"/>
</dbReference>
<evidence type="ECO:0000313" key="3">
    <source>
        <dbReference type="EMBL" id="SGZ56157.1"/>
    </source>
</evidence>
<keyword evidence="5" id="KW-1185">Reference proteome</keyword>
<evidence type="ECO:0000313" key="2">
    <source>
        <dbReference type="EMBL" id="SGZ56156.1"/>
    </source>
</evidence>
<organism evidence="2 4">
    <name type="scientific">Sungouiella intermedia</name>
    <dbReference type="NCBI Taxonomy" id="45354"/>
    <lineage>
        <taxon>Eukaryota</taxon>
        <taxon>Fungi</taxon>
        <taxon>Dikarya</taxon>
        <taxon>Ascomycota</taxon>
        <taxon>Saccharomycotina</taxon>
        <taxon>Pichiomycetes</taxon>
        <taxon>Metschnikowiaceae</taxon>
        <taxon>Sungouiella</taxon>
    </lineage>
</organism>